<gene>
    <name evidence="1" type="ORF">NTJ_13046</name>
</gene>
<dbReference type="Proteomes" id="UP001307889">
    <property type="component" value="Chromosome 11"/>
</dbReference>
<accession>A0ABN7B9D1</accession>
<reference evidence="1 2" key="1">
    <citation type="submission" date="2023-09" db="EMBL/GenBank/DDBJ databases">
        <title>Nesidiocoris tenuis whole genome shotgun sequence.</title>
        <authorList>
            <person name="Shibata T."/>
            <person name="Shimoda M."/>
            <person name="Kobayashi T."/>
            <person name="Uehara T."/>
        </authorList>
    </citation>
    <scope>NUCLEOTIDE SEQUENCE [LARGE SCALE GENOMIC DNA]</scope>
    <source>
        <strain evidence="1 2">Japan</strain>
    </source>
</reference>
<name>A0ABN7B9D1_9HEMI</name>
<organism evidence="1 2">
    <name type="scientific">Nesidiocoris tenuis</name>
    <dbReference type="NCBI Taxonomy" id="355587"/>
    <lineage>
        <taxon>Eukaryota</taxon>
        <taxon>Metazoa</taxon>
        <taxon>Ecdysozoa</taxon>
        <taxon>Arthropoda</taxon>
        <taxon>Hexapoda</taxon>
        <taxon>Insecta</taxon>
        <taxon>Pterygota</taxon>
        <taxon>Neoptera</taxon>
        <taxon>Paraneoptera</taxon>
        <taxon>Hemiptera</taxon>
        <taxon>Heteroptera</taxon>
        <taxon>Panheteroptera</taxon>
        <taxon>Cimicomorpha</taxon>
        <taxon>Miridae</taxon>
        <taxon>Dicyphina</taxon>
        <taxon>Nesidiocoris</taxon>
    </lineage>
</organism>
<dbReference type="EMBL" id="AP028919">
    <property type="protein sequence ID" value="BET00230.1"/>
    <property type="molecule type" value="Genomic_DNA"/>
</dbReference>
<protein>
    <submittedName>
        <fullName evidence="1">Uncharacterized protein</fullName>
    </submittedName>
</protein>
<keyword evidence="2" id="KW-1185">Reference proteome</keyword>
<proteinExistence type="predicted"/>
<evidence type="ECO:0000313" key="2">
    <source>
        <dbReference type="Proteomes" id="UP001307889"/>
    </source>
</evidence>
<sequence>MHFLHRPQLRKINLGLRDIQSLGLSQLSNKTSLGSAYRSFPQKKVTRKQLVVDTRAIVKTEVNRKELGSPLMDRISASLVRWDFLH</sequence>
<evidence type="ECO:0000313" key="1">
    <source>
        <dbReference type="EMBL" id="BET00230.1"/>
    </source>
</evidence>